<feature type="transmembrane region" description="Helical" evidence="1">
    <location>
        <begin position="79"/>
        <end position="102"/>
    </location>
</feature>
<feature type="transmembrane region" description="Helical" evidence="1">
    <location>
        <begin position="6"/>
        <end position="23"/>
    </location>
</feature>
<sequence length="185" mass="20625">MANTTTLLLCLSMWTLFLSNLFLFKHPLLLTINVLMLASATSLSLNSMSIWYAYMLFMVFAGGLLVIFIYIASLAPNAIFTLNSQIIPLTTQAVMTITLFLLKPPVHTNPAPSLPQNTKETTASLVHLFLDQNVKLLIFAAMALIMSMTIVMNLFKPSDGPMRPFKTSITNLSNNTIYEKISHYD</sequence>
<gene>
    <name evidence="2" type="primary">nad6</name>
</gene>
<organism evidence="2">
    <name type="scientific">Cumberlandia monodonta</name>
    <name type="common">Spectacle case pearly mussel</name>
    <name type="synonym">Margaritifera monodonta</name>
    <dbReference type="NCBI Taxonomy" id="52365"/>
    <lineage>
        <taxon>Eukaryota</taxon>
        <taxon>Metazoa</taxon>
        <taxon>Spiralia</taxon>
        <taxon>Lophotrochozoa</taxon>
        <taxon>Mollusca</taxon>
        <taxon>Bivalvia</taxon>
        <taxon>Autobranchia</taxon>
        <taxon>Heteroconchia</taxon>
        <taxon>Palaeoheterodonta</taxon>
        <taxon>Unionida</taxon>
        <taxon>Unionoidea</taxon>
        <taxon>Margaritiferidae</taxon>
        <taxon>Cumberlandia</taxon>
    </lineage>
</organism>
<name>A0A1X9JPB0_CUMMO</name>
<proteinExistence type="predicted"/>
<feature type="transmembrane region" description="Helical" evidence="1">
    <location>
        <begin position="51"/>
        <end position="72"/>
    </location>
</feature>
<reference evidence="2" key="1">
    <citation type="journal article" date="2017" name="Sci. Rep.">
        <title>Evolution of sex-dependent mtDNA transmission in freshwater mussels (Bivalvia: Unionida).</title>
        <authorList>
            <person name="Guerra D."/>
            <person name="Plazzi F."/>
            <person name="Stewart D.T."/>
            <person name="Bogan A.E."/>
            <person name="Hoeh W.R."/>
            <person name="Breton S."/>
        </authorList>
    </citation>
    <scope>NUCLEOTIDE SEQUENCE</scope>
    <source>
        <strain evidence="2">H1526g</strain>
        <tissue evidence="2">Gonad</tissue>
    </source>
</reference>
<evidence type="ECO:0000313" key="2">
    <source>
        <dbReference type="EMBL" id="AQT38574.1"/>
    </source>
</evidence>
<protein>
    <submittedName>
        <fullName evidence="2">NADH dehydrogenase subunit 6</fullName>
    </submittedName>
</protein>
<keyword evidence="2" id="KW-0496">Mitochondrion</keyword>
<evidence type="ECO:0000256" key="1">
    <source>
        <dbReference type="SAM" id="Phobius"/>
    </source>
</evidence>
<dbReference type="AlphaFoldDB" id="A0A1X9JPB0"/>
<keyword evidence="1" id="KW-0472">Membrane</keyword>
<geneLocation type="mitochondrion" evidence="2"/>
<accession>A0A1X9JPB0</accession>
<dbReference type="EMBL" id="KU873124">
    <property type="protein sequence ID" value="AQT38574.1"/>
    <property type="molecule type" value="Genomic_DNA"/>
</dbReference>
<feature type="transmembrane region" description="Helical" evidence="1">
    <location>
        <begin position="136"/>
        <end position="155"/>
    </location>
</feature>
<keyword evidence="1" id="KW-1133">Transmembrane helix</keyword>
<keyword evidence="1" id="KW-0812">Transmembrane</keyword>